<accession>A0ABV0UVL8</accession>
<reference evidence="1 2" key="1">
    <citation type="submission" date="2021-06" db="EMBL/GenBank/DDBJ databases">
        <authorList>
            <person name="Palmer J.M."/>
        </authorList>
    </citation>
    <scope>NUCLEOTIDE SEQUENCE [LARGE SCALE GENOMIC DNA]</scope>
    <source>
        <strain evidence="2">if_2019</strain>
        <tissue evidence="1">Muscle</tissue>
    </source>
</reference>
<gene>
    <name evidence="1" type="ORF">ILYODFUR_023427</name>
</gene>
<dbReference type="EMBL" id="JAHRIQ010083779">
    <property type="protein sequence ID" value="MEQ2248874.1"/>
    <property type="molecule type" value="Genomic_DNA"/>
</dbReference>
<comment type="caution">
    <text evidence="1">The sequence shown here is derived from an EMBL/GenBank/DDBJ whole genome shotgun (WGS) entry which is preliminary data.</text>
</comment>
<proteinExistence type="predicted"/>
<keyword evidence="2" id="KW-1185">Reference proteome</keyword>
<evidence type="ECO:0000313" key="1">
    <source>
        <dbReference type="EMBL" id="MEQ2248874.1"/>
    </source>
</evidence>
<evidence type="ECO:0000313" key="2">
    <source>
        <dbReference type="Proteomes" id="UP001482620"/>
    </source>
</evidence>
<organism evidence="1 2">
    <name type="scientific">Ilyodon furcidens</name>
    <name type="common">goldbreast splitfin</name>
    <dbReference type="NCBI Taxonomy" id="33524"/>
    <lineage>
        <taxon>Eukaryota</taxon>
        <taxon>Metazoa</taxon>
        <taxon>Chordata</taxon>
        <taxon>Craniata</taxon>
        <taxon>Vertebrata</taxon>
        <taxon>Euteleostomi</taxon>
        <taxon>Actinopterygii</taxon>
        <taxon>Neopterygii</taxon>
        <taxon>Teleostei</taxon>
        <taxon>Neoteleostei</taxon>
        <taxon>Acanthomorphata</taxon>
        <taxon>Ovalentaria</taxon>
        <taxon>Atherinomorphae</taxon>
        <taxon>Cyprinodontiformes</taxon>
        <taxon>Goodeidae</taxon>
        <taxon>Ilyodon</taxon>
    </lineage>
</organism>
<name>A0ABV0UVL8_9TELE</name>
<dbReference type="Proteomes" id="UP001482620">
    <property type="component" value="Unassembled WGS sequence"/>
</dbReference>
<protein>
    <submittedName>
        <fullName evidence="1">Uncharacterized protein</fullName>
    </submittedName>
</protein>
<sequence>MIVIKIGLQGGAVGGPGALQQEGPGFDSGPGVFLHGVCMFSPCMRGFSGYSGFLSQSKKGITCQVNWSFSVALRCESGVCAWLCVSVLSCDGLATCPEWTPPLTRRLLERHQLPHDPVWRNKRNKDVFNCDMRVSAE</sequence>